<dbReference type="SUPFAM" id="SSF103473">
    <property type="entry name" value="MFS general substrate transporter"/>
    <property type="match status" value="1"/>
</dbReference>
<evidence type="ECO:0000256" key="3">
    <source>
        <dbReference type="ARBA" id="ARBA00022692"/>
    </source>
</evidence>
<keyword evidence="4 6" id="KW-1133">Transmembrane helix</keyword>
<dbReference type="Proteomes" id="UP000220527">
    <property type="component" value="Unassembled WGS sequence"/>
</dbReference>
<gene>
    <name evidence="7" type="ORF">CJ255_10885</name>
</gene>
<dbReference type="PANTHER" id="PTHR23538">
    <property type="entry name" value="44.5 KD BACTERIOCHLOROPHYLL SYNTHASE SUBUNIT"/>
    <property type="match status" value="1"/>
</dbReference>
<feature type="transmembrane region" description="Helical" evidence="6">
    <location>
        <begin position="100"/>
        <end position="127"/>
    </location>
</feature>
<evidence type="ECO:0000256" key="5">
    <source>
        <dbReference type="ARBA" id="ARBA00023136"/>
    </source>
</evidence>
<feature type="transmembrane region" description="Helical" evidence="6">
    <location>
        <begin position="264"/>
        <end position="281"/>
    </location>
</feature>
<proteinExistence type="inferred from homology"/>
<feature type="transmembrane region" description="Helical" evidence="6">
    <location>
        <begin position="139"/>
        <end position="158"/>
    </location>
</feature>
<dbReference type="EMBL" id="NQWI01000043">
    <property type="protein sequence ID" value="PDW03042.1"/>
    <property type="molecule type" value="Genomic_DNA"/>
</dbReference>
<feature type="transmembrane region" description="Helical" evidence="6">
    <location>
        <begin position="293"/>
        <end position="312"/>
    </location>
</feature>
<evidence type="ECO:0000256" key="1">
    <source>
        <dbReference type="ARBA" id="ARBA00004141"/>
    </source>
</evidence>
<protein>
    <submittedName>
        <fullName evidence="7">MFS transporter</fullName>
    </submittedName>
</protein>
<accession>A0A2A6RJ52</accession>
<dbReference type="AlphaFoldDB" id="A0A2A6RJ52"/>
<feature type="transmembrane region" description="Helical" evidence="6">
    <location>
        <begin position="31"/>
        <end position="55"/>
    </location>
</feature>
<organism evidence="7 8">
    <name type="scientific">Candidatus Viridilinea mediisalina</name>
    <dbReference type="NCBI Taxonomy" id="2024553"/>
    <lineage>
        <taxon>Bacteria</taxon>
        <taxon>Bacillati</taxon>
        <taxon>Chloroflexota</taxon>
        <taxon>Chloroflexia</taxon>
        <taxon>Chloroflexales</taxon>
        <taxon>Chloroflexineae</taxon>
        <taxon>Oscillochloridaceae</taxon>
        <taxon>Candidatus Viridilinea</taxon>
    </lineage>
</organism>
<keyword evidence="3 6" id="KW-0812">Transmembrane</keyword>
<dbReference type="Gene3D" id="1.20.1250.20">
    <property type="entry name" value="MFS general substrate transporter like domains"/>
    <property type="match status" value="1"/>
</dbReference>
<feature type="transmembrane region" description="Helical" evidence="6">
    <location>
        <begin position="318"/>
        <end position="342"/>
    </location>
</feature>
<dbReference type="Pfam" id="PF03209">
    <property type="entry name" value="PUCC"/>
    <property type="match status" value="1"/>
</dbReference>
<dbReference type="GO" id="GO:0016020">
    <property type="term" value="C:membrane"/>
    <property type="evidence" value="ECO:0007669"/>
    <property type="project" value="UniProtKB-SubCell"/>
</dbReference>
<evidence type="ECO:0000256" key="4">
    <source>
        <dbReference type="ARBA" id="ARBA00022989"/>
    </source>
</evidence>
<keyword evidence="5 6" id="KW-0472">Membrane</keyword>
<feature type="transmembrane region" description="Helical" evidence="6">
    <location>
        <begin position="387"/>
        <end position="409"/>
    </location>
</feature>
<dbReference type="PANTHER" id="PTHR23538:SF1">
    <property type="entry name" value="44.5 KD BACTERIOCHLOROPHYLL SYNTHASE SUBUNIT"/>
    <property type="match status" value="1"/>
</dbReference>
<keyword evidence="8" id="KW-1185">Reference proteome</keyword>
<evidence type="ECO:0000256" key="2">
    <source>
        <dbReference type="ARBA" id="ARBA00008412"/>
    </source>
</evidence>
<reference evidence="8" key="1">
    <citation type="submission" date="2017-08" db="EMBL/GenBank/DDBJ databases">
        <authorList>
            <person name="Grouzdev D.S."/>
            <person name="Gaisin V.A."/>
            <person name="Rysina M.S."/>
            <person name="Gorlenko V.M."/>
        </authorList>
    </citation>
    <scope>NUCLEOTIDE SEQUENCE [LARGE SCALE GENOMIC DNA]</scope>
    <source>
        <strain evidence="8">Kir15-3F</strain>
    </source>
</reference>
<feature type="transmembrane region" description="Helical" evidence="6">
    <location>
        <begin position="225"/>
        <end position="244"/>
    </location>
</feature>
<feature type="transmembrane region" description="Helical" evidence="6">
    <location>
        <begin position="354"/>
        <end position="375"/>
    </location>
</feature>
<comment type="subcellular location">
    <subcellularLocation>
        <location evidence="1">Membrane</location>
        <topology evidence="1">Multi-pass membrane protein</topology>
    </subcellularLocation>
</comment>
<dbReference type="InterPro" id="IPR026036">
    <property type="entry name" value="PucC"/>
</dbReference>
<evidence type="ECO:0000313" key="8">
    <source>
        <dbReference type="Proteomes" id="UP000220527"/>
    </source>
</evidence>
<comment type="caution">
    <text evidence="7">The sequence shown here is derived from an EMBL/GenBank/DDBJ whole genome shotgun (WGS) entry which is preliminary data.</text>
</comment>
<evidence type="ECO:0000313" key="7">
    <source>
        <dbReference type="EMBL" id="PDW03042.1"/>
    </source>
</evidence>
<comment type="similarity">
    <text evidence="2">Belongs to the PucC family.</text>
</comment>
<feature type="transmembrane region" description="Helical" evidence="6">
    <location>
        <begin position="170"/>
        <end position="190"/>
    </location>
</feature>
<dbReference type="OrthoDB" id="144773at2"/>
<dbReference type="InterPro" id="IPR036259">
    <property type="entry name" value="MFS_trans_sf"/>
</dbReference>
<sequence>MKIGTFHIGSSFVDLLTSGVLNRVLISDLNLWAAPVALLSALRYLLAPLSIWAGYRSDTRPIFGMHRLPYIWAGRLPMLLSLPLLPVITVMLAADPNSILAWTLAVFSFMIYGVGTLISGSTYMALVRDTAPPERRGQALSIVQIFLIVSFPIAGVVYGLMMPVYDPGTFWVITLTGMGIAAFCFFFSLLGEERPGQSIVADTPTEHVPFPQLLREMWADRRTRLFFVFMALGAASAFAQDAVLEPFGGQVFDLPAGDTTLFNAYWGAGVVLSLLTTVFITRHRQAHEQTGTTIIGLVLTALPLALLGFVSLTKAEILLIPTLFLFGVGFGIYTIGAVSLLMAMTSDSRAGAYLGLWTIAQLLFRGIGIFLGGVIRDVAYIITQSYTIAYASVFFLEAIGLFACIILILKVDVPSFARSVGNVRTPAANLAAAVD</sequence>
<name>A0A2A6RJ52_9CHLR</name>
<feature type="transmembrane region" description="Helical" evidence="6">
    <location>
        <begin position="76"/>
        <end position="94"/>
    </location>
</feature>
<evidence type="ECO:0000256" key="6">
    <source>
        <dbReference type="SAM" id="Phobius"/>
    </source>
</evidence>
<dbReference type="CDD" id="cd06176">
    <property type="entry name" value="MFS_BCD_PucC-like"/>
    <property type="match status" value="1"/>
</dbReference>
<dbReference type="InterPro" id="IPR004896">
    <property type="entry name" value="PucC-rel"/>
</dbReference>